<sequence>MGDFNEYIHEGEQLSRSRRLESSMRNFRMAIDDCALVDLSFEGHAFTWCNYRPSPNTTHVRLDRAFGNNAWKDLFPDCKVLHLPKGSLDHLPILISTNGFARQSFLPPVQSEPFRFEKMWRRHSECADLIVSNWSNFSGLPSSDCTVDKLNCMVDSPSLWNKNTFGHVGRNIRELQKEIDKANSMPLLDLDKLKNYEKELDELLARKIGNGEDTRVFEDPWIPNLPHQMILNQLPHYDPHLCVNKFISPNRQWIREDVAHIFPANVANLIYGITLGRISLDDSWFWRFNPTGHYSVKSGYKEYCREVLSATSRSDKSMQHPDVWRRVWKSKLPGKVKHFVWRMVKEIFLVCSRLTQKGLDVPPACPFCDLEDESTFHALLGCPALGDLWRRSGIPFVEELDEDIDLAEWFECALTQWNDDQLGLLSNLLQSLD</sequence>
<dbReference type="Proteomes" id="UP000634136">
    <property type="component" value="Unassembled WGS sequence"/>
</dbReference>
<evidence type="ECO:0000313" key="3">
    <source>
        <dbReference type="Proteomes" id="UP000634136"/>
    </source>
</evidence>
<reference evidence="2" key="1">
    <citation type="submission" date="2020-09" db="EMBL/GenBank/DDBJ databases">
        <title>Genome-Enabled Discovery of Anthraquinone Biosynthesis in Senna tora.</title>
        <authorList>
            <person name="Kang S.-H."/>
            <person name="Pandey R.P."/>
            <person name="Lee C.-M."/>
            <person name="Sim J.-S."/>
            <person name="Jeong J.-T."/>
            <person name="Choi B.-S."/>
            <person name="Jung M."/>
            <person name="Ginzburg D."/>
            <person name="Zhao K."/>
            <person name="Won S.Y."/>
            <person name="Oh T.-J."/>
            <person name="Yu Y."/>
            <person name="Kim N.-H."/>
            <person name="Lee O.R."/>
            <person name="Lee T.-H."/>
            <person name="Bashyal P."/>
            <person name="Kim T.-S."/>
            <person name="Lee W.-H."/>
            <person name="Kawkins C."/>
            <person name="Kim C.-K."/>
            <person name="Kim J.S."/>
            <person name="Ahn B.O."/>
            <person name="Rhee S.Y."/>
            <person name="Sohng J.K."/>
        </authorList>
    </citation>
    <scope>NUCLEOTIDE SEQUENCE</scope>
    <source>
        <tissue evidence="2">Leaf</tissue>
    </source>
</reference>
<keyword evidence="3" id="KW-1185">Reference proteome</keyword>
<dbReference type="EMBL" id="JAAIUW010000006">
    <property type="protein sequence ID" value="KAF7826312.1"/>
    <property type="molecule type" value="Genomic_DNA"/>
</dbReference>
<dbReference type="Pfam" id="PF13966">
    <property type="entry name" value="zf-RVT"/>
    <property type="match status" value="1"/>
</dbReference>
<protein>
    <recommendedName>
        <fullName evidence="1">Reverse transcriptase zinc-binding domain-containing protein</fullName>
    </recommendedName>
</protein>
<dbReference type="InterPro" id="IPR036691">
    <property type="entry name" value="Endo/exonu/phosph_ase_sf"/>
</dbReference>
<gene>
    <name evidence="2" type="ORF">G2W53_017476</name>
</gene>
<comment type="caution">
    <text evidence="2">The sequence shown here is derived from an EMBL/GenBank/DDBJ whole genome shotgun (WGS) entry which is preliminary data.</text>
</comment>
<feature type="domain" description="Reverse transcriptase zinc-binding" evidence="1">
    <location>
        <begin position="315"/>
        <end position="389"/>
    </location>
</feature>
<organism evidence="2 3">
    <name type="scientific">Senna tora</name>
    <dbReference type="NCBI Taxonomy" id="362788"/>
    <lineage>
        <taxon>Eukaryota</taxon>
        <taxon>Viridiplantae</taxon>
        <taxon>Streptophyta</taxon>
        <taxon>Embryophyta</taxon>
        <taxon>Tracheophyta</taxon>
        <taxon>Spermatophyta</taxon>
        <taxon>Magnoliopsida</taxon>
        <taxon>eudicotyledons</taxon>
        <taxon>Gunneridae</taxon>
        <taxon>Pentapetalae</taxon>
        <taxon>rosids</taxon>
        <taxon>fabids</taxon>
        <taxon>Fabales</taxon>
        <taxon>Fabaceae</taxon>
        <taxon>Caesalpinioideae</taxon>
        <taxon>Cassia clade</taxon>
        <taxon>Senna</taxon>
    </lineage>
</organism>
<dbReference type="AlphaFoldDB" id="A0A834WKJ3"/>
<dbReference type="PANTHER" id="PTHR33710">
    <property type="entry name" value="BNAC02G09200D PROTEIN"/>
    <property type="match status" value="1"/>
</dbReference>
<dbReference type="SUPFAM" id="SSF56219">
    <property type="entry name" value="DNase I-like"/>
    <property type="match status" value="1"/>
</dbReference>
<accession>A0A834WKJ3</accession>
<evidence type="ECO:0000313" key="2">
    <source>
        <dbReference type="EMBL" id="KAF7826312.1"/>
    </source>
</evidence>
<dbReference type="OrthoDB" id="1434107at2759"/>
<dbReference type="Gene3D" id="3.60.10.10">
    <property type="entry name" value="Endonuclease/exonuclease/phosphatase"/>
    <property type="match status" value="1"/>
</dbReference>
<dbReference type="InterPro" id="IPR026960">
    <property type="entry name" value="RVT-Znf"/>
</dbReference>
<name>A0A834WKJ3_9FABA</name>
<dbReference type="PANTHER" id="PTHR33710:SF62">
    <property type="entry name" value="DUF4283 DOMAIN PROTEIN"/>
    <property type="match status" value="1"/>
</dbReference>
<evidence type="ECO:0000259" key="1">
    <source>
        <dbReference type="Pfam" id="PF13966"/>
    </source>
</evidence>
<proteinExistence type="predicted"/>